<evidence type="ECO:0000259" key="6">
    <source>
        <dbReference type="PROSITE" id="PS50106"/>
    </source>
</evidence>
<feature type="region of interest" description="Disordered" evidence="4">
    <location>
        <begin position="413"/>
        <end position="432"/>
    </location>
</feature>
<dbReference type="InterPro" id="IPR001605">
    <property type="entry name" value="PH_dom-spectrin-type"/>
</dbReference>
<evidence type="ECO:0000256" key="2">
    <source>
        <dbReference type="ARBA" id="ARBA00022475"/>
    </source>
</evidence>
<feature type="domain" description="PDZ" evidence="6">
    <location>
        <begin position="4"/>
        <end position="84"/>
    </location>
</feature>
<feature type="compositionally biased region" description="Low complexity" evidence="4">
    <location>
        <begin position="875"/>
        <end position="884"/>
    </location>
</feature>
<dbReference type="InterPro" id="IPR023394">
    <property type="entry name" value="Sec7_C_sf"/>
</dbReference>
<proteinExistence type="predicted"/>
<feature type="compositionally biased region" description="Polar residues" evidence="4">
    <location>
        <begin position="808"/>
        <end position="821"/>
    </location>
</feature>
<dbReference type="SMART" id="SM00228">
    <property type="entry name" value="PDZ"/>
    <property type="match status" value="1"/>
</dbReference>
<comment type="subcellular location">
    <subcellularLocation>
        <location evidence="1">Cell membrane</location>
    </subcellularLocation>
</comment>
<dbReference type="Pfam" id="PF15410">
    <property type="entry name" value="PH_9"/>
    <property type="match status" value="1"/>
</dbReference>
<feature type="compositionally biased region" description="Pro residues" evidence="4">
    <location>
        <begin position="413"/>
        <end position="427"/>
    </location>
</feature>
<dbReference type="CTD" id="42665"/>
<feature type="compositionally biased region" description="Basic and acidic residues" evidence="4">
    <location>
        <begin position="822"/>
        <end position="837"/>
    </location>
</feature>
<dbReference type="Gene3D" id="1.10.1000.11">
    <property type="entry name" value="Arf Nucleotide-binding Site Opener,domain 2"/>
    <property type="match status" value="1"/>
</dbReference>
<dbReference type="Gene3D" id="2.30.42.10">
    <property type="match status" value="1"/>
</dbReference>
<dbReference type="PROSITE" id="PS50106">
    <property type="entry name" value="PDZ"/>
    <property type="match status" value="1"/>
</dbReference>
<dbReference type="AlphaFoldDB" id="A0AAJ7SCU0"/>
<keyword evidence="2" id="KW-1003">Cell membrane</keyword>
<dbReference type="GO" id="GO:0005886">
    <property type="term" value="C:plasma membrane"/>
    <property type="evidence" value="ECO:0007669"/>
    <property type="project" value="UniProtKB-SubCell"/>
</dbReference>
<dbReference type="SUPFAM" id="SSF50156">
    <property type="entry name" value="PDZ domain-like"/>
    <property type="match status" value="1"/>
</dbReference>
<evidence type="ECO:0000256" key="3">
    <source>
        <dbReference type="ARBA" id="ARBA00023136"/>
    </source>
</evidence>
<keyword evidence="3" id="KW-0472">Membrane</keyword>
<feature type="compositionally biased region" description="Polar residues" evidence="4">
    <location>
        <begin position="254"/>
        <end position="264"/>
    </location>
</feature>
<feature type="compositionally biased region" description="Polar residues" evidence="4">
    <location>
        <begin position="131"/>
        <end position="147"/>
    </location>
</feature>
<dbReference type="InterPro" id="IPR035999">
    <property type="entry name" value="Sec7_dom_sf"/>
</dbReference>
<feature type="compositionally biased region" description="Low complexity" evidence="4">
    <location>
        <begin position="340"/>
        <end position="366"/>
    </location>
</feature>
<feature type="region of interest" description="Disordered" evidence="4">
    <location>
        <begin position="237"/>
        <end position="264"/>
    </location>
</feature>
<dbReference type="CDD" id="cd00171">
    <property type="entry name" value="Sec7"/>
    <property type="match status" value="1"/>
</dbReference>
<dbReference type="PANTHER" id="PTHR10663:SF376">
    <property type="entry name" value="PH AND SEC7 DOMAIN-CONTAINING PROTEIN"/>
    <property type="match status" value="1"/>
</dbReference>
<feature type="region of interest" description="Disordered" evidence="4">
    <location>
        <begin position="314"/>
        <end position="367"/>
    </location>
</feature>
<dbReference type="Pfam" id="PF01369">
    <property type="entry name" value="Sec7"/>
    <property type="match status" value="1"/>
</dbReference>
<feature type="domain" description="PH" evidence="5">
    <location>
        <begin position="640"/>
        <end position="754"/>
    </location>
</feature>
<dbReference type="Gene3D" id="2.30.29.30">
    <property type="entry name" value="Pleckstrin-homology domain (PH domain)/Phosphotyrosine-binding domain (PTB)"/>
    <property type="match status" value="1"/>
</dbReference>
<feature type="domain" description="SEC7" evidence="7">
    <location>
        <begin position="452"/>
        <end position="606"/>
    </location>
</feature>
<dbReference type="InterPro" id="IPR000904">
    <property type="entry name" value="Sec7_dom"/>
</dbReference>
<evidence type="ECO:0000313" key="8">
    <source>
        <dbReference type="Proteomes" id="UP000694867"/>
    </source>
</evidence>
<dbReference type="SUPFAM" id="SSF50729">
    <property type="entry name" value="PH domain-like"/>
    <property type="match status" value="1"/>
</dbReference>
<evidence type="ECO:0000259" key="5">
    <source>
        <dbReference type="PROSITE" id="PS50003"/>
    </source>
</evidence>
<sequence>MVVEVRLRRSDSLNGFGFRIRHCGDGPPTISDVALNGPTAGLLEPGDEIVSVDSLVAGDVHIRQLLKHLRLARDEVTLVIKKNYKNKPNQISPQRDPLSSCESYASKPEQVPTENDRNHSNRVSLPRLTGGRNTKMIQSAGPTTASNGFPGGGGISGGRRTDSNQNNHIGESGHLRDENSSINPQPQSQTQMQEQQASQTTHVTKMRKSNSTERKKLAEAFIMTGDAIIITKSLESGGEELKSSPEDEDHSEASRVTLSKHTNATTGECTSELVSAFGSEELGAGFSDFDMSTANTISPSDDFSRDDDWLEPDLSEAHLRHPALDGQSNSGSRMRRSTSRHSNCSSSRIQQTTRTTTGRLLTSSASWQRHSMDESSLSFFKEESFTEERRVVTTSPSPTTAQDYVPTVVEAPTPPPPPVPTVSPPSSPDEVDHPAISPLVLPLPTQTKTSVDVPSALRLAKRLYNLEGFKKVDVSHHLSKNNDFSRCVAEEYLRHFDFAGLSLDGALRLFLDKFCLQGETQERERVLVHFSKRYLDCNPDCQLTSQDAVHTLTCALMLLNTDLHGSGLTRRRMTAQDFAQNLSGLNDGKDFPKDLLRHLFQAIKEQPIRWASDFEPAQRVESSVSSSGTGGNQESASLAKDFRKGYLVRKCCSDPGGRKTPRGKRGWKTLYAKLSDLLLLLHKDEKSGEEMKSLTDSMQHTTPVHHCLATVATDYTKRPWVFRLQTADMAEFLFQAVSDEDCQQWVETINCVAAALSAPALAAPTSSSAKFQRPTLPISHTRLKPQEQLESHYARVLCLERELHELASGSSPSHATPNSTSEKGKGSRHDKNDKERAERLAVKEAFLVYELQRYNTYATALAKAIRQGSSIVGGKASGGASVAGNHQHVSSGAASNNVRSSQQSPPTQKCHILRE</sequence>
<gene>
    <name evidence="9" type="primary">LOC100899596</name>
</gene>
<dbReference type="PRINTS" id="PR00683">
    <property type="entry name" value="SPECTRINPH"/>
</dbReference>
<protein>
    <submittedName>
        <fullName evidence="9">PH and SEC7 domain-containing protein 1</fullName>
    </submittedName>
</protein>
<keyword evidence="8" id="KW-1185">Reference proteome</keyword>
<feature type="compositionally biased region" description="Polar residues" evidence="4">
    <location>
        <begin position="887"/>
        <end position="907"/>
    </location>
</feature>
<dbReference type="SMART" id="SM00233">
    <property type="entry name" value="PH"/>
    <property type="match status" value="1"/>
</dbReference>
<dbReference type="Proteomes" id="UP000694867">
    <property type="component" value="Unplaced"/>
</dbReference>
<dbReference type="CDD" id="cd13295">
    <property type="entry name" value="PH_EFA6"/>
    <property type="match status" value="1"/>
</dbReference>
<dbReference type="RefSeq" id="XP_028966383.1">
    <property type="nucleotide sequence ID" value="XM_029110550.1"/>
</dbReference>
<name>A0AAJ7SCU0_9ACAR</name>
<dbReference type="SMART" id="SM00222">
    <property type="entry name" value="Sec7"/>
    <property type="match status" value="1"/>
</dbReference>
<organism evidence="8 9">
    <name type="scientific">Galendromus occidentalis</name>
    <name type="common">western predatory mite</name>
    <dbReference type="NCBI Taxonomy" id="34638"/>
    <lineage>
        <taxon>Eukaryota</taxon>
        <taxon>Metazoa</taxon>
        <taxon>Ecdysozoa</taxon>
        <taxon>Arthropoda</taxon>
        <taxon>Chelicerata</taxon>
        <taxon>Arachnida</taxon>
        <taxon>Acari</taxon>
        <taxon>Parasitiformes</taxon>
        <taxon>Mesostigmata</taxon>
        <taxon>Gamasina</taxon>
        <taxon>Phytoseioidea</taxon>
        <taxon>Phytoseiidae</taxon>
        <taxon>Typhlodrominae</taxon>
        <taxon>Galendromus</taxon>
    </lineage>
</organism>
<dbReference type="InterPro" id="IPR041681">
    <property type="entry name" value="PH_9"/>
</dbReference>
<feature type="region of interest" description="Disordered" evidence="4">
    <location>
        <begin position="807"/>
        <end position="837"/>
    </location>
</feature>
<feature type="compositionally biased region" description="Low complexity" evidence="4">
    <location>
        <begin position="184"/>
        <end position="201"/>
    </location>
</feature>
<dbReference type="PROSITE" id="PS50003">
    <property type="entry name" value="PH_DOMAIN"/>
    <property type="match status" value="1"/>
</dbReference>
<feature type="region of interest" description="Disordered" evidence="4">
    <location>
        <begin position="87"/>
        <end position="212"/>
    </location>
</feature>
<dbReference type="SUPFAM" id="SSF48425">
    <property type="entry name" value="Sec7 domain"/>
    <property type="match status" value="1"/>
</dbReference>
<dbReference type="PANTHER" id="PTHR10663">
    <property type="entry name" value="GUANYL-NUCLEOTIDE EXCHANGE FACTOR"/>
    <property type="match status" value="1"/>
</dbReference>
<dbReference type="PROSITE" id="PS50190">
    <property type="entry name" value="SEC7"/>
    <property type="match status" value="1"/>
</dbReference>
<evidence type="ECO:0000256" key="4">
    <source>
        <dbReference type="SAM" id="MobiDB-lite"/>
    </source>
</evidence>
<dbReference type="GeneID" id="100899596"/>
<feature type="region of interest" description="Disordered" evidence="4">
    <location>
        <begin position="875"/>
        <end position="915"/>
    </location>
</feature>
<dbReference type="InterPro" id="IPR036034">
    <property type="entry name" value="PDZ_sf"/>
</dbReference>
<dbReference type="GO" id="GO:0032012">
    <property type="term" value="P:regulation of ARF protein signal transduction"/>
    <property type="evidence" value="ECO:0007669"/>
    <property type="project" value="InterPro"/>
</dbReference>
<dbReference type="GO" id="GO:0005085">
    <property type="term" value="F:guanyl-nucleotide exchange factor activity"/>
    <property type="evidence" value="ECO:0007669"/>
    <property type="project" value="InterPro"/>
</dbReference>
<dbReference type="InterPro" id="IPR001849">
    <property type="entry name" value="PH_domain"/>
</dbReference>
<reference evidence="9" key="1">
    <citation type="submission" date="2025-08" db="UniProtKB">
        <authorList>
            <consortium name="RefSeq"/>
        </authorList>
    </citation>
    <scope>IDENTIFICATION</scope>
</reference>
<evidence type="ECO:0000259" key="7">
    <source>
        <dbReference type="PROSITE" id="PS50190"/>
    </source>
</evidence>
<dbReference type="InterPro" id="IPR011993">
    <property type="entry name" value="PH-like_dom_sf"/>
</dbReference>
<dbReference type="GO" id="GO:0005543">
    <property type="term" value="F:phospholipid binding"/>
    <property type="evidence" value="ECO:0007669"/>
    <property type="project" value="InterPro"/>
</dbReference>
<accession>A0AAJ7SCU0</accession>
<evidence type="ECO:0000313" key="9">
    <source>
        <dbReference type="RefSeq" id="XP_028966383.1"/>
    </source>
</evidence>
<dbReference type="InterPro" id="IPR001478">
    <property type="entry name" value="PDZ"/>
</dbReference>
<evidence type="ECO:0000256" key="1">
    <source>
        <dbReference type="ARBA" id="ARBA00004236"/>
    </source>
</evidence>
<dbReference type="KEGG" id="goe:100899596"/>